<organism evidence="2 3">
    <name type="scientific">Haloferula sargassicola</name>
    <dbReference type="NCBI Taxonomy" id="490096"/>
    <lineage>
        <taxon>Bacteria</taxon>
        <taxon>Pseudomonadati</taxon>
        <taxon>Verrucomicrobiota</taxon>
        <taxon>Verrucomicrobiia</taxon>
        <taxon>Verrucomicrobiales</taxon>
        <taxon>Verrucomicrobiaceae</taxon>
        <taxon>Haloferula</taxon>
    </lineage>
</organism>
<name>A0ABP9UTB9_9BACT</name>
<dbReference type="RefSeq" id="WP_353568575.1">
    <property type="nucleotide sequence ID" value="NZ_BAABRI010000026.1"/>
</dbReference>
<accession>A0ABP9UTB9</accession>
<dbReference type="Proteomes" id="UP001476282">
    <property type="component" value="Unassembled WGS sequence"/>
</dbReference>
<protein>
    <submittedName>
        <fullName evidence="2">Uncharacterized protein</fullName>
    </submittedName>
</protein>
<evidence type="ECO:0000313" key="2">
    <source>
        <dbReference type="EMBL" id="GAA5484480.1"/>
    </source>
</evidence>
<keyword evidence="3" id="KW-1185">Reference proteome</keyword>
<evidence type="ECO:0000313" key="3">
    <source>
        <dbReference type="Proteomes" id="UP001476282"/>
    </source>
</evidence>
<reference evidence="2 3" key="1">
    <citation type="submission" date="2024-02" db="EMBL/GenBank/DDBJ databases">
        <title>Haloferula sargassicola NBRC 104335.</title>
        <authorList>
            <person name="Ichikawa N."/>
            <person name="Katano-Makiyama Y."/>
            <person name="Hidaka K."/>
        </authorList>
    </citation>
    <scope>NUCLEOTIDE SEQUENCE [LARGE SCALE GENOMIC DNA]</scope>
    <source>
        <strain evidence="2 3">NBRC 104335</strain>
    </source>
</reference>
<feature type="transmembrane region" description="Helical" evidence="1">
    <location>
        <begin position="101"/>
        <end position="124"/>
    </location>
</feature>
<keyword evidence="1" id="KW-0472">Membrane</keyword>
<sequence>MSGRVGFWNLSGERRAVSYGVIFGVWAEILVYCELHDLFLAPFAPEHFTVYHPPLWGIENIHLLGAAWAFRASIGPGIPLGIAALFIGRSGKRPPLPVKTILWRVWPALALTELCGLAAGAWSWVTGKPVFPEILYPGLTRALITAQSIQLTCYLAGAVTGVAYLIGLWRARGAMARLQARGDSR</sequence>
<feature type="transmembrane region" description="Helical" evidence="1">
    <location>
        <begin position="21"/>
        <end position="41"/>
    </location>
</feature>
<dbReference type="EMBL" id="BAABRI010000026">
    <property type="protein sequence ID" value="GAA5484480.1"/>
    <property type="molecule type" value="Genomic_DNA"/>
</dbReference>
<proteinExistence type="predicted"/>
<comment type="caution">
    <text evidence="2">The sequence shown here is derived from an EMBL/GenBank/DDBJ whole genome shotgun (WGS) entry which is preliminary data.</text>
</comment>
<keyword evidence="1" id="KW-1133">Transmembrane helix</keyword>
<feature type="transmembrane region" description="Helical" evidence="1">
    <location>
        <begin position="144"/>
        <end position="169"/>
    </location>
</feature>
<feature type="transmembrane region" description="Helical" evidence="1">
    <location>
        <begin position="61"/>
        <end position="89"/>
    </location>
</feature>
<evidence type="ECO:0000256" key="1">
    <source>
        <dbReference type="SAM" id="Phobius"/>
    </source>
</evidence>
<keyword evidence="1" id="KW-0812">Transmembrane</keyword>
<gene>
    <name evidence="2" type="ORF">Hsar01_03724</name>
</gene>